<evidence type="ECO:0000256" key="2">
    <source>
        <dbReference type="ARBA" id="ARBA00023315"/>
    </source>
</evidence>
<evidence type="ECO:0000313" key="6">
    <source>
        <dbReference type="Proteomes" id="UP000266234"/>
    </source>
</evidence>
<keyword evidence="2" id="KW-0012">Acyltransferase</keyword>
<feature type="compositionally biased region" description="Low complexity" evidence="3">
    <location>
        <begin position="332"/>
        <end position="344"/>
    </location>
</feature>
<dbReference type="GO" id="GO:0031415">
    <property type="term" value="C:NatA complex"/>
    <property type="evidence" value="ECO:0007669"/>
    <property type="project" value="TreeGrafter"/>
</dbReference>
<dbReference type="GO" id="GO:0007064">
    <property type="term" value="P:mitotic sister chromatid cohesion"/>
    <property type="evidence" value="ECO:0007669"/>
    <property type="project" value="TreeGrafter"/>
</dbReference>
<keyword evidence="1" id="KW-0808">Transferase</keyword>
<dbReference type="AlphaFoldDB" id="A0A395SE56"/>
<protein>
    <submittedName>
        <fullName evidence="5">Pre-mrna-splicing factor cwc24</fullName>
    </submittedName>
</protein>
<reference evidence="5 6" key="1">
    <citation type="journal article" date="2018" name="PLoS Pathog.">
        <title>Evolution of structural diversity of trichothecenes, a family of toxins produced by plant pathogenic and entomopathogenic fungi.</title>
        <authorList>
            <person name="Proctor R.H."/>
            <person name="McCormick S.P."/>
            <person name="Kim H.S."/>
            <person name="Cardoza R.E."/>
            <person name="Stanley A.M."/>
            <person name="Lindo L."/>
            <person name="Kelly A."/>
            <person name="Brown D.W."/>
            <person name="Lee T."/>
            <person name="Vaughan M.M."/>
            <person name="Alexander N.J."/>
            <person name="Busman M."/>
            <person name="Gutierrez S."/>
        </authorList>
    </citation>
    <scope>NUCLEOTIDE SEQUENCE [LARGE SCALE GENOMIC DNA]</scope>
    <source>
        <strain evidence="5 6">NRRL 20695</strain>
    </source>
</reference>
<dbReference type="PROSITE" id="PS51186">
    <property type="entry name" value="GNAT"/>
    <property type="match status" value="1"/>
</dbReference>
<gene>
    <name evidence="5" type="ORF">FLONG3_7373</name>
</gene>
<comment type="caution">
    <text evidence="5">The sequence shown here is derived from an EMBL/GenBank/DDBJ whole genome shotgun (WGS) entry which is preliminary data.</text>
</comment>
<dbReference type="EMBL" id="PXOG01000168">
    <property type="protein sequence ID" value="RGP70694.1"/>
    <property type="molecule type" value="Genomic_DNA"/>
</dbReference>
<organism evidence="5 6">
    <name type="scientific">Fusarium longipes</name>
    <dbReference type="NCBI Taxonomy" id="694270"/>
    <lineage>
        <taxon>Eukaryota</taxon>
        <taxon>Fungi</taxon>
        <taxon>Dikarya</taxon>
        <taxon>Ascomycota</taxon>
        <taxon>Pezizomycotina</taxon>
        <taxon>Sordariomycetes</taxon>
        <taxon>Hypocreomycetidae</taxon>
        <taxon>Hypocreales</taxon>
        <taxon>Nectriaceae</taxon>
        <taxon>Fusarium</taxon>
    </lineage>
</organism>
<dbReference type="Gene3D" id="3.40.630.30">
    <property type="match status" value="1"/>
</dbReference>
<feature type="region of interest" description="Disordered" evidence="3">
    <location>
        <begin position="279"/>
        <end position="360"/>
    </location>
</feature>
<feature type="compositionally biased region" description="Polar residues" evidence="3">
    <location>
        <begin position="57"/>
        <end position="67"/>
    </location>
</feature>
<evidence type="ECO:0000256" key="1">
    <source>
        <dbReference type="ARBA" id="ARBA00022679"/>
    </source>
</evidence>
<feature type="compositionally biased region" description="Pro residues" evidence="3">
    <location>
        <begin position="24"/>
        <end position="42"/>
    </location>
</feature>
<name>A0A395SE56_9HYPO</name>
<dbReference type="InterPro" id="IPR000182">
    <property type="entry name" value="GNAT_dom"/>
</dbReference>
<sequence length="360" mass="38016">MSLPSTKPAQTSIRSFFSSKAPQYAPPPSQAAAIPPPPPPPAAAAAAAVAPPPPTSITPDLNTNSTWGFEIPPLPTALPQEATIRPITGDDVNALRRINALLLPVSYPDNFYQRAVDPSASGRFSRVITWAHDGAEAKVVGGVVCRVEPVLDPNTQGNIPQNLYIQSLCLLSPYRSLGLINAAVDNIVATAVSDPNLNVTAVTAHVWTENEEGMKWYEGRGFKRENQPIQGYYLKLRPNSAWLVSRPTGASVRNLIPTFSSAPPSSVPASAIAAVANLDPAAGPPRNGASRPPMPSSARSYQNQGPDREWNDLPDDMASSRLAPTPRGASGGTASSTSSRSSSAARKKRDRSYPAAAFGN</sequence>
<dbReference type="InterPro" id="IPR016181">
    <property type="entry name" value="Acyl_CoA_acyltransferase"/>
</dbReference>
<proteinExistence type="predicted"/>
<evidence type="ECO:0000313" key="5">
    <source>
        <dbReference type="EMBL" id="RGP70694.1"/>
    </source>
</evidence>
<dbReference type="PANTHER" id="PTHR42919">
    <property type="entry name" value="N-ALPHA-ACETYLTRANSFERASE"/>
    <property type="match status" value="1"/>
</dbReference>
<dbReference type="Pfam" id="PF00583">
    <property type="entry name" value="Acetyltransf_1"/>
    <property type="match status" value="1"/>
</dbReference>
<feature type="domain" description="N-acetyltransferase" evidence="4">
    <location>
        <begin position="82"/>
        <end position="249"/>
    </location>
</feature>
<dbReference type="SUPFAM" id="SSF55729">
    <property type="entry name" value="Acyl-CoA N-acyltransferases (Nat)"/>
    <property type="match status" value="1"/>
</dbReference>
<feature type="region of interest" description="Disordered" evidence="3">
    <location>
        <begin position="1"/>
        <end position="68"/>
    </location>
</feature>
<evidence type="ECO:0000259" key="4">
    <source>
        <dbReference type="PROSITE" id="PS51186"/>
    </source>
</evidence>
<accession>A0A395SE56</accession>
<dbReference type="InterPro" id="IPR051556">
    <property type="entry name" value="N-term/lysine_N-AcTrnsfr"/>
</dbReference>
<dbReference type="GO" id="GO:0016747">
    <property type="term" value="F:acyltransferase activity, transferring groups other than amino-acyl groups"/>
    <property type="evidence" value="ECO:0007669"/>
    <property type="project" value="InterPro"/>
</dbReference>
<dbReference type="OrthoDB" id="47374at2759"/>
<keyword evidence="6" id="KW-1185">Reference proteome</keyword>
<dbReference type="STRING" id="694270.A0A395SE56"/>
<feature type="compositionally biased region" description="Polar residues" evidence="3">
    <location>
        <begin position="1"/>
        <end position="20"/>
    </location>
</feature>
<evidence type="ECO:0000256" key="3">
    <source>
        <dbReference type="SAM" id="MobiDB-lite"/>
    </source>
</evidence>
<dbReference type="PANTHER" id="PTHR42919:SF8">
    <property type="entry name" value="N-ALPHA-ACETYLTRANSFERASE 50"/>
    <property type="match status" value="1"/>
</dbReference>
<dbReference type="Proteomes" id="UP000266234">
    <property type="component" value="Unassembled WGS sequence"/>
</dbReference>